<dbReference type="EMBL" id="LXQA010493330">
    <property type="protein sequence ID" value="MCI55263.1"/>
    <property type="molecule type" value="Genomic_DNA"/>
</dbReference>
<evidence type="ECO:0000313" key="2">
    <source>
        <dbReference type="EMBL" id="MCI55263.1"/>
    </source>
</evidence>
<dbReference type="Proteomes" id="UP000265520">
    <property type="component" value="Unassembled WGS sequence"/>
</dbReference>
<organism evidence="2 3">
    <name type="scientific">Trifolium medium</name>
    <dbReference type="NCBI Taxonomy" id="97028"/>
    <lineage>
        <taxon>Eukaryota</taxon>
        <taxon>Viridiplantae</taxon>
        <taxon>Streptophyta</taxon>
        <taxon>Embryophyta</taxon>
        <taxon>Tracheophyta</taxon>
        <taxon>Spermatophyta</taxon>
        <taxon>Magnoliopsida</taxon>
        <taxon>eudicotyledons</taxon>
        <taxon>Gunneridae</taxon>
        <taxon>Pentapetalae</taxon>
        <taxon>rosids</taxon>
        <taxon>fabids</taxon>
        <taxon>Fabales</taxon>
        <taxon>Fabaceae</taxon>
        <taxon>Papilionoideae</taxon>
        <taxon>50 kb inversion clade</taxon>
        <taxon>NPAAA clade</taxon>
        <taxon>Hologalegina</taxon>
        <taxon>IRL clade</taxon>
        <taxon>Trifolieae</taxon>
        <taxon>Trifolium</taxon>
    </lineage>
</organism>
<comment type="caution">
    <text evidence="2">The sequence shown here is derived from an EMBL/GenBank/DDBJ whole genome shotgun (WGS) entry which is preliminary data.</text>
</comment>
<proteinExistence type="predicted"/>
<feature type="compositionally biased region" description="Basic residues" evidence="1">
    <location>
        <begin position="8"/>
        <end position="25"/>
    </location>
</feature>
<evidence type="ECO:0000313" key="3">
    <source>
        <dbReference type="Proteomes" id="UP000265520"/>
    </source>
</evidence>
<feature type="compositionally biased region" description="Basic residues" evidence="1">
    <location>
        <begin position="52"/>
        <end position="61"/>
    </location>
</feature>
<dbReference type="AlphaFoldDB" id="A0A392T2A9"/>
<accession>A0A392T2A9</accession>
<feature type="non-terminal residue" evidence="2">
    <location>
        <position position="61"/>
    </location>
</feature>
<name>A0A392T2A9_9FABA</name>
<feature type="region of interest" description="Disordered" evidence="1">
    <location>
        <begin position="1"/>
        <end position="61"/>
    </location>
</feature>
<sequence length="61" mass="7175">AKLPLNHSHARHASPRCAPRQRPKPSRLSQQERRVAPDASARHARCFCAPRQRQKMRNLWR</sequence>
<protein>
    <submittedName>
        <fullName evidence="2">Uncharacterized protein</fullName>
    </submittedName>
</protein>
<reference evidence="2 3" key="1">
    <citation type="journal article" date="2018" name="Front. Plant Sci.">
        <title>Red Clover (Trifolium pratense) and Zigzag Clover (T. medium) - A Picture of Genomic Similarities and Differences.</title>
        <authorList>
            <person name="Dluhosova J."/>
            <person name="Istvanek J."/>
            <person name="Nedelnik J."/>
            <person name="Repkova J."/>
        </authorList>
    </citation>
    <scope>NUCLEOTIDE SEQUENCE [LARGE SCALE GENOMIC DNA]</scope>
    <source>
        <strain evidence="3">cv. 10/8</strain>
        <tissue evidence="2">Leaf</tissue>
    </source>
</reference>
<feature type="non-terminal residue" evidence="2">
    <location>
        <position position="1"/>
    </location>
</feature>
<keyword evidence="3" id="KW-1185">Reference proteome</keyword>
<evidence type="ECO:0000256" key="1">
    <source>
        <dbReference type="SAM" id="MobiDB-lite"/>
    </source>
</evidence>